<keyword evidence="2" id="KW-1185">Reference proteome</keyword>
<dbReference type="EMBL" id="CAJNOC010000682">
    <property type="protein sequence ID" value="CAF0791283.1"/>
    <property type="molecule type" value="Genomic_DNA"/>
</dbReference>
<reference evidence="1" key="1">
    <citation type="submission" date="2021-02" db="EMBL/GenBank/DDBJ databases">
        <authorList>
            <person name="Nowell W R."/>
        </authorList>
    </citation>
    <scope>NUCLEOTIDE SEQUENCE</scope>
    <source>
        <strain evidence="1">Ploen Becks lab</strain>
    </source>
</reference>
<name>A0A813S7P2_9BILA</name>
<evidence type="ECO:0000313" key="1">
    <source>
        <dbReference type="EMBL" id="CAF0791283.1"/>
    </source>
</evidence>
<organism evidence="1 2">
    <name type="scientific">Brachionus calyciflorus</name>
    <dbReference type="NCBI Taxonomy" id="104777"/>
    <lineage>
        <taxon>Eukaryota</taxon>
        <taxon>Metazoa</taxon>
        <taxon>Spiralia</taxon>
        <taxon>Gnathifera</taxon>
        <taxon>Rotifera</taxon>
        <taxon>Eurotatoria</taxon>
        <taxon>Monogononta</taxon>
        <taxon>Pseudotrocha</taxon>
        <taxon>Ploima</taxon>
        <taxon>Brachionidae</taxon>
        <taxon>Brachionus</taxon>
    </lineage>
</organism>
<evidence type="ECO:0000313" key="2">
    <source>
        <dbReference type="Proteomes" id="UP000663879"/>
    </source>
</evidence>
<comment type="caution">
    <text evidence="1">The sequence shown here is derived from an EMBL/GenBank/DDBJ whole genome shotgun (WGS) entry which is preliminary data.</text>
</comment>
<accession>A0A813S7P2</accession>
<sequence length="284" mass="33138">MNLGEFICNNCFMSAHTNSVITSQNELEPSDCVSTLNTHEAETGDNSFDFVKEQINYENLKPEKSPEKLDWKEFKEGDTILLNVSKSYASKKACIVCRNSKQKLKIIPENARTEIIKNIESKKWNSAKTIWVLNVLNLNSDEIGDYNLFESEYAYCFRYFTCYQYFYAYSDWKCGRKHNFEGETISFIKDKNQVNISIQKGICHYQNSESIIDIKCKGLDKKMKINNFEYVLVFCTVFLREVAGGHYISIFNINDSLHLVDDLWPKRTQKDIENYKISSAFYLK</sequence>
<proteinExistence type="predicted"/>
<gene>
    <name evidence="1" type="ORF">OXX778_LOCUS5982</name>
</gene>
<protein>
    <submittedName>
        <fullName evidence="1">Uncharacterized protein</fullName>
    </submittedName>
</protein>
<dbReference type="Proteomes" id="UP000663879">
    <property type="component" value="Unassembled WGS sequence"/>
</dbReference>
<dbReference type="AlphaFoldDB" id="A0A813S7P2"/>